<dbReference type="Pfam" id="PF13561">
    <property type="entry name" value="adh_short_C2"/>
    <property type="match status" value="1"/>
</dbReference>
<keyword evidence="7" id="KW-1185">Reference proteome</keyword>
<keyword evidence="4" id="KW-0560">Oxidoreductase</keyword>
<dbReference type="EMBL" id="JAJTJA010000010">
    <property type="protein sequence ID" value="KAH8693057.1"/>
    <property type="molecule type" value="Genomic_DNA"/>
</dbReference>
<accession>A0AAD4KLS5</accession>
<dbReference type="FunFam" id="3.40.50.720:FF:000374">
    <property type="entry name" value="3-oxoacyl-(Acyl-carrier-protein) reductase"/>
    <property type="match status" value="1"/>
</dbReference>
<organism evidence="6 7">
    <name type="scientific">Talaromyces proteolyticus</name>
    <dbReference type="NCBI Taxonomy" id="1131652"/>
    <lineage>
        <taxon>Eukaryota</taxon>
        <taxon>Fungi</taxon>
        <taxon>Dikarya</taxon>
        <taxon>Ascomycota</taxon>
        <taxon>Pezizomycotina</taxon>
        <taxon>Eurotiomycetes</taxon>
        <taxon>Eurotiomycetidae</taxon>
        <taxon>Eurotiales</taxon>
        <taxon>Trichocomaceae</taxon>
        <taxon>Talaromyces</taxon>
        <taxon>Talaromyces sect. Bacilispori</taxon>
    </lineage>
</organism>
<comment type="caution">
    <text evidence="6">The sequence shown here is derived from an EMBL/GenBank/DDBJ whole genome shotgun (WGS) entry which is preliminary data.</text>
</comment>
<protein>
    <recommendedName>
        <fullName evidence="2">3-oxoacyl-[acyl-carrier-protein] reductase</fullName>
        <ecNumber evidence="2">1.1.1.100</ecNumber>
    </recommendedName>
</protein>
<dbReference type="SUPFAM" id="SSF51735">
    <property type="entry name" value="NAD(P)-binding Rossmann-fold domains"/>
    <property type="match status" value="1"/>
</dbReference>
<name>A0AAD4KLS5_9EURO</name>
<dbReference type="InterPro" id="IPR020904">
    <property type="entry name" value="Sc_DH/Rdtase_CS"/>
</dbReference>
<sequence>MSKSLAGRNAIVSGGSRGIGKGIALELAKRGANVLITYEKSAKAAEGVVEQIEKLGTKGMALQASCLDIKSPGKIVKALVEAWGKIHIIINNAGIGDDIFLEDLTESDFDRHIIINVRMPIFLVKAAMQFFGEAPRIVNVSSIMARVGSPQATAYTASKSALEGVTKVLAIELGHKYGATVNCVNPGPVETDMWLQTDKDVRDMWEANKAAETPAAPRIGTVDDIAQIVAFLSEEQSRWTTGSTVCANGGMVCV</sequence>
<proteinExistence type="inferred from homology"/>
<evidence type="ECO:0000256" key="5">
    <source>
        <dbReference type="ARBA" id="ARBA00048508"/>
    </source>
</evidence>
<evidence type="ECO:0000313" key="7">
    <source>
        <dbReference type="Proteomes" id="UP001201262"/>
    </source>
</evidence>
<dbReference type="EC" id="1.1.1.100" evidence="2"/>
<dbReference type="PROSITE" id="PS00061">
    <property type="entry name" value="ADH_SHORT"/>
    <property type="match status" value="1"/>
</dbReference>
<dbReference type="RefSeq" id="XP_046068930.1">
    <property type="nucleotide sequence ID" value="XM_046216954.1"/>
</dbReference>
<dbReference type="InterPro" id="IPR002347">
    <property type="entry name" value="SDR_fam"/>
</dbReference>
<evidence type="ECO:0000256" key="3">
    <source>
        <dbReference type="ARBA" id="ARBA00022857"/>
    </source>
</evidence>
<evidence type="ECO:0000256" key="2">
    <source>
        <dbReference type="ARBA" id="ARBA00012948"/>
    </source>
</evidence>
<dbReference type="GeneID" id="70247241"/>
<comment type="catalytic activity">
    <reaction evidence="5">
        <text>a (3R)-hydroxyacyl-[ACP] + NADP(+) = a 3-oxoacyl-[ACP] + NADPH + H(+)</text>
        <dbReference type="Rhea" id="RHEA:17397"/>
        <dbReference type="Rhea" id="RHEA-COMP:9916"/>
        <dbReference type="Rhea" id="RHEA-COMP:9945"/>
        <dbReference type="ChEBI" id="CHEBI:15378"/>
        <dbReference type="ChEBI" id="CHEBI:57783"/>
        <dbReference type="ChEBI" id="CHEBI:58349"/>
        <dbReference type="ChEBI" id="CHEBI:78776"/>
        <dbReference type="ChEBI" id="CHEBI:78827"/>
        <dbReference type="EC" id="1.1.1.100"/>
    </reaction>
</comment>
<reference evidence="6" key="1">
    <citation type="submission" date="2021-12" db="EMBL/GenBank/DDBJ databases">
        <title>Convergent genome expansion in fungi linked to evolution of root-endophyte symbiosis.</title>
        <authorList>
            <consortium name="DOE Joint Genome Institute"/>
            <person name="Ke Y.-H."/>
            <person name="Bonito G."/>
            <person name="Liao H.-L."/>
            <person name="Looney B."/>
            <person name="Rojas-Flechas A."/>
            <person name="Nash J."/>
            <person name="Hameed K."/>
            <person name="Schadt C."/>
            <person name="Martin F."/>
            <person name="Crous P.W."/>
            <person name="Miettinen O."/>
            <person name="Magnuson J.K."/>
            <person name="Labbe J."/>
            <person name="Jacobson D."/>
            <person name="Doktycz M.J."/>
            <person name="Veneault-Fourrey C."/>
            <person name="Kuo A."/>
            <person name="Mondo S."/>
            <person name="Calhoun S."/>
            <person name="Riley R."/>
            <person name="Ohm R."/>
            <person name="LaButti K."/>
            <person name="Andreopoulos B."/>
            <person name="Pangilinan J."/>
            <person name="Nolan M."/>
            <person name="Tritt A."/>
            <person name="Clum A."/>
            <person name="Lipzen A."/>
            <person name="Daum C."/>
            <person name="Barry K."/>
            <person name="Grigoriev I.V."/>
            <person name="Vilgalys R."/>
        </authorList>
    </citation>
    <scope>NUCLEOTIDE SEQUENCE</scope>
    <source>
        <strain evidence="6">PMI_201</strain>
    </source>
</reference>
<keyword evidence="3" id="KW-0521">NADP</keyword>
<dbReference type="InterPro" id="IPR036291">
    <property type="entry name" value="NAD(P)-bd_dom_sf"/>
</dbReference>
<comment type="similarity">
    <text evidence="1">Belongs to the short-chain dehydrogenases/reductases (SDR) family.</text>
</comment>
<evidence type="ECO:0000313" key="6">
    <source>
        <dbReference type="EMBL" id="KAH8693057.1"/>
    </source>
</evidence>
<evidence type="ECO:0000256" key="4">
    <source>
        <dbReference type="ARBA" id="ARBA00023002"/>
    </source>
</evidence>
<dbReference type="InterPro" id="IPR050259">
    <property type="entry name" value="SDR"/>
</dbReference>
<dbReference type="Gene3D" id="3.40.50.720">
    <property type="entry name" value="NAD(P)-binding Rossmann-like Domain"/>
    <property type="match status" value="1"/>
</dbReference>
<dbReference type="GO" id="GO:0032787">
    <property type="term" value="P:monocarboxylic acid metabolic process"/>
    <property type="evidence" value="ECO:0007669"/>
    <property type="project" value="UniProtKB-ARBA"/>
</dbReference>
<dbReference type="GO" id="GO:0004316">
    <property type="term" value="F:3-oxoacyl-[acyl-carrier-protein] reductase (NADPH) activity"/>
    <property type="evidence" value="ECO:0007669"/>
    <property type="project" value="UniProtKB-EC"/>
</dbReference>
<gene>
    <name evidence="6" type="ORF">BGW36DRAFT_385771</name>
</gene>
<dbReference type="PRINTS" id="PR00080">
    <property type="entry name" value="SDRFAMILY"/>
</dbReference>
<dbReference type="PANTHER" id="PTHR42879">
    <property type="entry name" value="3-OXOACYL-(ACYL-CARRIER-PROTEIN) REDUCTASE"/>
    <property type="match status" value="1"/>
</dbReference>
<dbReference type="PANTHER" id="PTHR42879:SF2">
    <property type="entry name" value="3-OXOACYL-[ACYL-CARRIER-PROTEIN] REDUCTASE FABG"/>
    <property type="match status" value="1"/>
</dbReference>
<dbReference type="PRINTS" id="PR00081">
    <property type="entry name" value="GDHRDH"/>
</dbReference>
<evidence type="ECO:0000256" key="1">
    <source>
        <dbReference type="ARBA" id="ARBA00006484"/>
    </source>
</evidence>
<dbReference type="Proteomes" id="UP001201262">
    <property type="component" value="Unassembled WGS sequence"/>
</dbReference>
<dbReference type="AlphaFoldDB" id="A0AAD4KLS5"/>